<dbReference type="InterPro" id="IPR005599">
    <property type="entry name" value="GPI_mannosylTrfase"/>
</dbReference>
<dbReference type="GO" id="GO:0005789">
    <property type="term" value="C:endoplasmic reticulum membrane"/>
    <property type="evidence" value="ECO:0007669"/>
    <property type="project" value="UniProtKB-SubCell"/>
</dbReference>
<feature type="transmembrane region" description="Helical" evidence="12">
    <location>
        <begin position="335"/>
        <end position="355"/>
    </location>
</feature>
<feature type="transmembrane region" description="Helical" evidence="12">
    <location>
        <begin position="309"/>
        <end position="328"/>
    </location>
</feature>
<comment type="function">
    <text evidence="10">Mannosyltransferase that operates in the biosynthetic pathway of dolichol-linked oligosaccharides, the glycan precursors employed in protein asparagine (N)-glycosylation. The assembly of dolichol-linked oligosaccharides begins on the cytosolic side of the endoplasmic reticulum membrane and finishes in its lumen. The sequential addition of sugars to dolichol pyrophosphate produces dolichol-linked oligosaccharides containing fourteen sugars, including two GlcNAcs, nine mannoses and three glucoses. Once assembled, the oligosaccharide is transferred from the lipid to nascent proteins by oligosaccharyltransferases. In the lumen of the endoplasmic reticulum, adds the eighth mannose residue in an alpha-1,6 linkage onto Man(7)GlcNAc(2)-PP-dolichol to produce Man(8)GlcNAc(2)-PP-dolichol.</text>
</comment>
<dbReference type="GeneID" id="20653874"/>
<reference evidence="13 14" key="1">
    <citation type="journal article" date="2006" name="Science">
        <title>Phytophthora genome sequences uncover evolutionary origins and mechanisms of pathogenesis.</title>
        <authorList>
            <person name="Tyler B.M."/>
            <person name="Tripathy S."/>
            <person name="Zhang X."/>
            <person name="Dehal P."/>
            <person name="Jiang R.H."/>
            <person name="Aerts A."/>
            <person name="Arredondo F.D."/>
            <person name="Baxter L."/>
            <person name="Bensasson D."/>
            <person name="Beynon J.L."/>
            <person name="Chapman J."/>
            <person name="Damasceno C.M."/>
            <person name="Dorrance A.E."/>
            <person name="Dou D."/>
            <person name="Dickerman A.W."/>
            <person name="Dubchak I.L."/>
            <person name="Garbelotto M."/>
            <person name="Gijzen M."/>
            <person name="Gordon S.G."/>
            <person name="Govers F."/>
            <person name="Grunwald N.J."/>
            <person name="Huang W."/>
            <person name="Ivors K.L."/>
            <person name="Jones R.W."/>
            <person name="Kamoun S."/>
            <person name="Krampis K."/>
            <person name="Lamour K.H."/>
            <person name="Lee M.K."/>
            <person name="McDonald W.H."/>
            <person name="Medina M."/>
            <person name="Meijer H.J."/>
            <person name="Nordberg E.K."/>
            <person name="Maclean D.J."/>
            <person name="Ospina-Giraldo M.D."/>
            <person name="Morris P.F."/>
            <person name="Phuntumart V."/>
            <person name="Putnam N.H."/>
            <person name="Rash S."/>
            <person name="Rose J.K."/>
            <person name="Sakihama Y."/>
            <person name="Salamov A.A."/>
            <person name="Savidor A."/>
            <person name="Scheuring C.F."/>
            <person name="Smith B.M."/>
            <person name="Sobral B.W."/>
            <person name="Terry A."/>
            <person name="Torto-Alalibo T.A."/>
            <person name="Win J."/>
            <person name="Xu Z."/>
            <person name="Zhang H."/>
            <person name="Grigoriev I.V."/>
            <person name="Rokhsar D.S."/>
            <person name="Boore J.L."/>
        </authorList>
    </citation>
    <scope>NUCLEOTIDE SEQUENCE [LARGE SCALE GENOMIC DNA]</scope>
    <source>
        <strain evidence="13 14">P6497</strain>
    </source>
</reference>
<dbReference type="GO" id="GO:0006487">
    <property type="term" value="P:protein N-linked glycosylation"/>
    <property type="evidence" value="ECO:0007669"/>
    <property type="project" value="TreeGrafter"/>
</dbReference>
<proteinExistence type="inferred from homology"/>
<accession>G4YHP0</accession>
<evidence type="ECO:0000256" key="4">
    <source>
        <dbReference type="ARBA" id="ARBA00022676"/>
    </source>
</evidence>
<keyword evidence="9 12" id="KW-0472">Membrane</keyword>
<evidence type="ECO:0000256" key="1">
    <source>
        <dbReference type="ARBA" id="ARBA00004477"/>
    </source>
</evidence>
<comment type="catalytic activity">
    <reaction evidence="11">
        <text>an alpha-D-Man-(1-&gt;2)-alpha-D-Man-(1-&gt;2)-alpha-D-Man-(1-&gt;3)-[alpha-D-Man-(1-&gt;2)-alpha-D-Man-(1-&gt;3)-alpha-D-Man-(1-&gt;6)]-beta-D-Man-(1-&gt;4)-beta-D-GlcNAc-(1-&gt;4)-alpha-D-GlcNAc-diphospho-di-trans,poly-cis-dolichol + a di-trans,poly-cis-dolichyl beta-D-mannosyl phosphate = an alpha-D-Man-(1-&gt;2)-alpha-D-Man-(1-&gt;2)-alpha-D-Man-(1-&gt;3)-[alpha-D-Man-(1-&gt;2)-alpha-D-Man-(1-&gt;3)-[alpha-D-Man-(1-&gt;6)]-alpha-D-Man-(1-&gt;6)]-beta-D-Man-(1-&gt;4)-beta-D-GlcNAc-(1-&gt;4)-alpha-D-GlcNAc-diphospho-di-trans,poly-cis-dolichol + a di-trans,poly-cis-dolichyl phosphate + H(+)</text>
        <dbReference type="Rhea" id="RHEA:29535"/>
        <dbReference type="Rhea" id="RHEA-COMP:19498"/>
        <dbReference type="Rhea" id="RHEA-COMP:19501"/>
        <dbReference type="Rhea" id="RHEA-COMP:19518"/>
        <dbReference type="Rhea" id="RHEA-COMP:19519"/>
        <dbReference type="ChEBI" id="CHEBI:15378"/>
        <dbReference type="ChEBI" id="CHEBI:57683"/>
        <dbReference type="ChEBI" id="CHEBI:58211"/>
        <dbReference type="ChEBI" id="CHEBI:132517"/>
        <dbReference type="ChEBI" id="CHEBI:132519"/>
        <dbReference type="EC" id="2.4.1.260"/>
    </reaction>
    <physiologicalReaction direction="left-to-right" evidence="11">
        <dbReference type="Rhea" id="RHEA:29536"/>
    </physiologicalReaction>
</comment>
<dbReference type="Pfam" id="PF03901">
    <property type="entry name" value="Glyco_transf_22"/>
    <property type="match status" value="1"/>
</dbReference>
<dbReference type="STRING" id="1094619.G4YHP0"/>
<sequence length="506" mass="57119">MVFLMRGRRAELLVASAMTAYLLLCPFAKVEESFNLQATHDLLLLGVRGVDQFDHLEFPGVVPRTFIGSLAVAGASRPLVWLLQLLGVHKLWLQVATRWVLGMLTMGGLVFFSDGVGMRFGRDASRFLLLLCACQFHLLFYMSRTLPNVYALALVLYALGFYLRWQRCVFLFTFATVVFRGDTVVLFAPLVLNMLLSRRVSFFTMVWWGLSSGVLSLTLTVLVDSYFWQRWLWPEGEVLWFNTVENKSSEWGVSPPLWYFTSALPRALQATALLIPLGLRLVTLLPTLLKSRSLHDVLWSFKTAPVLDWSVFSLVWPVFVYLGLYSFLPHKELRFIFNAIPILNMVSAVGLAKLYRNSKALFPLVGAIGCMLVTVIGTLFLLTAAQNNYPGGEAFVRLHQIGLNERDLPRTVHIDVPAAMTGVSRFGEEFPAWRYSKDESVTTVEQLTQFDYLLTAKDPTSLEDDFQYIAGFKAFAGVGLVDHRITLKTKKLVFLMRNQGITPAQV</sequence>
<dbReference type="GO" id="GO:0052917">
    <property type="term" value="F:dol-P-Man:Man(7)GlcNAc(2)-PP-Dol alpha-1,6-mannosyltransferase activity"/>
    <property type="evidence" value="ECO:0007669"/>
    <property type="project" value="UniProtKB-EC"/>
</dbReference>
<keyword evidence="14" id="KW-1185">Reference proteome</keyword>
<evidence type="ECO:0000313" key="13">
    <source>
        <dbReference type="EMBL" id="EGZ29358.1"/>
    </source>
</evidence>
<dbReference type="PANTHER" id="PTHR22760:SF1">
    <property type="entry name" value="DOL-P-MAN:MAN(7)GLCNAC(2)-PP-DOL ALPHA-1,6-MANNOSYLTRANSFERASE"/>
    <property type="match status" value="1"/>
</dbReference>
<feature type="transmembrane region" description="Helical" evidence="12">
    <location>
        <begin position="91"/>
        <end position="112"/>
    </location>
</feature>
<dbReference type="EC" id="2.4.1.-" evidence="12"/>
<dbReference type="KEGG" id="psoj:PHYSODRAFT_469873"/>
<evidence type="ECO:0000256" key="11">
    <source>
        <dbReference type="ARBA" id="ARBA00048899"/>
    </source>
</evidence>
<keyword evidence="4 12" id="KW-0328">Glycosyltransferase</keyword>
<keyword evidence="5" id="KW-0808">Transferase</keyword>
<evidence type="ECO:0000256" key="12">
    <source>
        <dbReference type="RuleBase" id="RU363075"/>
    </source>
</evidence>
<dbReference type="UniPathway" id="UPA00378"/>
<evidence type="ECO:0000256" key="10">
    <source>
        <dbReference type="ARBA" id="ARBA00044721"/>
    </source>
</evidence>
<evidence type="ECO:0000256" key="8">
    <source>
        <dbReference type="ARBA" id="ARBA00022989"/>
    </source>
</evidence>
<dbReference type="PANTHER" id="PTHR22760">
    <property type="entry name" value="GLYCOSYLTRANSFERASE"/>
    <property type="match status" value="1"/>
</dbReference>
<keyword evidence="6 12" id="KW-0812">Transmembrane</keyword>
<comment type="subcellular location">
    <subcellularLocation>
        <location evidence="1 12">Endoplasmic reticulum membrane</location>
        <topology evidence="1 12">Multi-pass membrane protein</topology>
    </subcellularLocation>
</comment>
<evidence type="ECO:0000256" key="3">
    <source>
        <dbReference type="ARBA" id="ARBA00007063"/>
    </source>
</evidence>
<name>G4YHP0_PHYSP</name>
<feature type="transmembrane region" description="Helical" evidence="12">
    <location>
        <begin position="148"/>
        <end position="165"/>
    </location>
</feature>
<keyword evidence="7 12" id="KW-0256">Endoplasmic reticulum</keyword>
<dbReference type="Proteomes" id="UP000002640">
    <property type="component" value="Unassembled WGS sequence"/>
</dbReference>
<dbReference type="RefSeq" id="XP_009516633.1">
    <property type="nucleotide sequence ID" value="XM_009518338.1"/>
</dbReference>
<feature type="transmembrane region" description="Helical" evidence="12">
    <location>
        <begin position="267"/>
        <end position="289"/>
    </location>
</feature>
<feature type="transmembrane region" description="Helical" evidence="12">
    <location>
        <begin position="202"/>
        <end position="223"/>
    </location>
</feature>
<comment type="similarity">
    <text evidence="3 12">Belongs to the glycosyltransferase 22 family.</text>
</comment>
<feature type="transmembrane region" description="Helical" evidence="12">
    <location>
        <begin position="177"/>
        <end position="196"/>
    </location>
</feature>
<dbReference type="AlphaFoldDB" id="G4YHP0"/>
<evidence type="ECO:0000313" key="14">
    <source>
        <dbReference type="Proteomes" id="UP000002640"/>
    </source>
</evidence>
<evidence type="ECO:0000256" key="9">
    <source>
        <dbReference type="ARBA" id="ARBA00023136"/>
    </source>
</evidence>
<gene>
    <name evidence="13" type="ORF">PHYSODRAFT_469873</name>
</gene>
<evidence type="ECO:0000256" key="6">
    <source>
        <dbReference type="ARBA" id="ARBA00022692"/>
    </source>
</evidence>
<evidence type="ECO:0000256" key="5">
    <source>
        <dbReference type="ARBA" id="ARBA00022679"/>
    </source>
</evidence>
<evidence type="ECO:0000256" key="2">
    <source>
        <dbReference type="ARBA" id="ARBA00004922"/>
    </source>
</evidence>
<dbReference type="OMA" id="WWVEVRM"/>
<dbReference type="InParanoid" id="G4YHP0"/>
<evidence type="ECO:0000256" key="7">
    <source>
        <dbReference type="ARBA" id="ARBA00022824"/>
    </source>
</evidence>
<organism evidence="13 14">
    <name type="scientific">Phytophthora sojae (strain P6497)</name>
    <name type="common">Soybean stem and root rot agent</name>
    <name type="synonym">Phytophthora megasperma f. sp. glycines</name>
    <dbReference type="NCBI Taxonomy" id="1094619"/>
    <lineage>
        <taxon>Eukaryota</taxon>
        <taxon>Sar</taxon>
        <taxon>Stramenopiles</taxon>
        <taxon>Oomycota</taxon>
        <taxon>Peronosporomycetes</taxon>
        <taxon>Peronosporales</taxon>
        <taxon>Peronosporaceae</taxon>
        <taxon>Phytophthora</taxon>
    </lineage>
</organism>
<dbReference type="EMBL" id="JH159151">
    <property type="protein sequence ID" value="EGZ29358.1"/>
    <property type="molecule type" value="Genomic_DNA"/>
</dbReference>
<keyword evidence="8 12" id="KW-1133">Transmembrane helix</keyword>
<feature type="transmembrane region" description="Helical" evidence="12">
    <location>
        <begin position="361"/>
        <end position="382"/>
    </location>
</feature>
<comment type="pathway">
    <text evidence="2">Protein modification; protein glycosylation.</text>
</comment>
<protein>
    <recommendedName>
        <fullName evidence="12">Mannosyltransferase</fullName>
        <ecNumber evidence="12">2.4.1.-</ecNumber>
    </recommendedName>
</protein>